<dbReference type="RefSeq" id="WP_202246063.1">
    <property type="nucleotide sequence ID" value="NZ_JAESIY010000011.1"/>
</dbReference>
<proteinExistence type="predicted"/>
<organism evidence="1 2">
    <name type="scientific">Fulvivirga sediminis</name>
    <dbReference type="NCBI Taxonomy" id="2803949"/>
    <lineage>
        <taxon>Bacteria</taxon>
        <taxon>Pseudomonadati</taxon>
        <taxon>Bacteroidota</taxon>
        <taxon>Cytophagia</taxon>
        <taxon>Cytophagales</taxon>
        <taxon>Fulvivirgaceae</taxon>
        <taxon>Fulvivirga</taxon>
    </lineage>
</organism>
<name>A0A937K2W0_9BACT</name>
<accession>A0A937K2W0</accession>
<dbReference type="EMBL" id="JAESIY010000011">
    <property type="protein sequence ID" value="MBL3658272.1"/>
    <property type="molecule type" value="Genomic_DNA"/>
</dbReference>
<protein>
    <submittedName>
        <fullName evidence="1">Uncharacterized protein</fullName>
    </submittedName>
</protein>
<sequence>MNKQKVLNDIGFILNRVSSQLGFVEGHNMRCFSWGYDEIVTSQINVRQFEGTFRLVVFLVRRISFIEELWEDFSGVLNIPNIKHSTFTLPSVYCFPELTEQTYSHEKSPWIKFSISESGLKEFESVLSFLIRDKLIPEANELLDLKILDNEVNGSVEVAPDLTQYIFNSDGFLFRRIILAYLTNNPLFDDICKYHESFFDQYKELSKSPGYEYFENIPDVYDKVIERLKEIEPLDTPVLETK</sequence>
<dbReference type="Proteomes" id="UP000659388">
    <property type="component" value="Unassembled WGS sequence"/>
</dbReference>
<keyword evidence="2" id="KW-1185">Reference proteome</keyword>
<gene>
    <name evidence="1" type="ORF">JL102_19120</name>
</gene>
<evidence type="ECO:0000313" key="2">
    <source>
        <dbReference type="Proteomes" id="UP000659388"/>
    </source>
</evidence>
<dbReference type="AlphaFoldDB" id="A0A937K2W0"/>
<evidence type="ECO:0000313" key="1">
    <source>
        <dbReference type="EMBL" id="MBL3658272.1"/>
    </source>
</evidence>
<reference evidence="1" key="1">
    <citation type="submission" date="2021-01" db="EMBL/GenBank/DDBJ databases">
        <title>Fulvivirga kasyanovii gen. nov., sp nov., a novel member of the phylum Bacteroidetes isolated from seawater in a mussel farm.</title>
        <authorList>
            <person name="Zhao L.-H."/>
            <person name="Wang Z.-J."/>
        </authorList>
    </citation>
    <scope>NUCLEOTIDE SEQUENCE</scope>
    <source>
        <strain evidence="1">2943</strain>
    </source>
</reference>
<comment type="caution">
    <text evidence="1">The sequence shown here is derived from an EMBL/GenBank/DDBJ whole genome shotgun (WGS) entry which is preliminary data.</text>
</comment>